<sequence>MSNDNIYFNKKEALRYFRAQTGDAQAEAAVDVAYEKLRDELQPRYTVKKFGCGIGSEGDSTVPSVVKLDNGTVFHSKALAKYVGRSNELFLFGATLGSRVDIALRRMALTSVAEAGAGQAVAAALIETYCDDCCAELQKRLPEGKKLKWRFSPGYGDWALEEQKILFPVLDCAHTIGLTLTESCMMAPVKSVTAVMAITEDDEEDKAEKNKNEKTFLKKFNCNQTENHFPIANNKCLHCNKIDCEFRQK</sequence>
<dbReference type="EMBL" id="FMYW01000001">
    <property type="protein sequence ID" value="SDB99936.1"/>
    <property type="molecule type" value="Genomic_DNA"/>
</dbReference>
<feature type="domain" description="AdoMet activation" evidence="1">
    <location>
        <begin position="150"/>
        <end position="198"/>
    </location>
</feature>
<dbReference type="InterPro" id="IPR037010">
    <property type="entry name" value="VitB12-dep_Met_synth_activ_sf"/>
</dbReference>
<dbReference type="InterPro" id="IPR004223">
    <property type="entry name" value="VitB12-dep_Met_synth_activ_dom"/>
</dbReference>
<dbReference type="Pfam" id="PF02965">
    <property type="entry name" value="Met_synt_B12"/>
    <property type="match status" value="1"/>
</dbReference>
<dbReference type="AlphaFoldDB" id="A0A1G6I2I2"/>
<gene>
    <name evidence="2" type="ORF">SAMN04487864_101372</name>
</gene>
<dbReference type="OrthoDB" id="9816190at2"/>
<proteinExistence type="predicted"/>
<dbReference type="Proteomes" id="UP000198943">
    <property type="component" value="Unassembled WGS sequence"/>
</dbReference>
<protein>
    <submittedName>
        <fullName evidence="2">Vitamin B12 dependent methionine synthase, activation domain</fullName>
    </submittedName>
</protein>
<keyword evidence="3" id="KW-1185">Reference proteome</keyword>
<dbReference type="Gene3D" id="3.40.109.40">
    <property type="match status" value="1"/>
</dbReference>
<evidence type="ECO:0000313" key="2">
    <source>
        <dbReference type="EMBL" id="SDB99936.1"/>
    </source>
</evidence>
<reference evidence="3" key="1">
    <citation type="submission" date="2016-10" db="EMBL/GenBank/DDBJ databases">
        <authorList>
            <person name="Varghese N."/>
            <person name="Submissions S."/>
        </authorList>
    </citation>
    <scope>NUCLEOTIDE SEQUENCE [LARGE SCALE GENOMIC DNA]</scope>
    <source>
        <strain evidence="3">DSM 11005</strain>
    </source>
</reference>
<dbReference type="GO" id="GO:0008705">
    <property type="term" value="F:methionine synthase activity"/>
    <property type="evidence" value="ECO:0007669"/>
    <property type="project" value="InterPro"/>
</dbReference>
<name>A0A1G6I2I2_9FIRM</name>
<evidence type="ECO:0000313" key="3">
    <source>
        <dbReference type="Proteomes" id="UP000198943"/>
    </source>
</evidence>
<evidence type="ECO:0000259" key="1">
    <source>
        <dbReference type="Pfam" id="PF02965"/>
    </source>
</evidence>
<accession>A0A1G6I2I2</accession>
<dbReference type="SUPFAM" id="SSF56507">
    <property type="entry name" value="Methionine synthase activation domain-like"/>
    <property type="match status" value="1"/>
</dbReference>
<organism evidence="2 3">
    <name type="scientific">Succiniclasticum ruminis</name>
    <dbReference type="NCBI Taxonomy" id="40841"/>
    <lineage>
        <taxon>Bacteria</taxon>
        <taxon>Bacillati</taxon>
        <taxon>Bacillota</taxon>
        <taxon>Negativicutes</taxon>
        <taxon>Acidaminococcales</taxon>
        <taxon>Acidaminococcaceae</taxon>
        <taxon>Succiniclasticum</taxon>
    </lineage>
</organism>